<protein>
    <submittedName>
        <fullName evidence="5">Acetoin utilization protein AcuB</fullName>
    </submittedName>
</protein>
<feature type="domain" description="CBS" evidence="3">
    <location>
        <begin position="77"/>
        <end position="132"/>
    </location>
</feature>
<dbReference type="InterPro" id="IPR046342">
    <property type="entry name" value="CBS_dom_sf"/>
</dbReference>
<dbReference type="CDD" id="cd04883">
    <property type="entry name" value="ACT_AcuB"/>
    <property type="match status" value="1"/>
</dbReference>
<keyword evidence="1 2" id="KW-0129">CBS domain</keyword>
<dbReference type="RefSeq" id="WP_075865773.1">
    <property type="nucleotide sequence ID" value="NZ_BDJL01000054.1"/>
</dbReference>
<dbReference type="SMART" id="SM00116">
    <property type="entry name" value="CBS"/>
    <property type="match status" value="2"/>
</dbReference>
<dbReference type="Pfam" id="PF00571">
    <property type="entry name" value="CBS"/>
    <property type="match status" value="2"/>
</dbReference>
<evidence type="ECO:0000259" key="4">
    <source>
        <dbReference type="PROSITE" id="PS51671"/>
    </source>
</evidence>
<comment type="caution">
    <text evidence="5">The sequence shown here is derived from an EMBL/GenBank/DDBJ whole genome shotgun (WGS) entry which is preliminary data.</text>
</comment>
<dbReference type="SUPFAM" id="SSF54631">
    <property type="entry name" value="CBS-domain pair"/>
    <property type="match status" value="1"/>
</dbReference>
<keyword evidence="6" id="KW-1185">Reference proteome</keyword>
<dbReference type="SUPFAM" id="SSF55021">
    <property type="entry name" value="ACT-like"/>
    <property type="match status" value="1"/>
</dbReference>
<accession>A0A1L8D3E9</accession>
<gene>
    <name evidence="5" type="ORF">ciss_15570</name>
</gene>
<evidence type="ECO:0000313" key="6">
    <source>
        <dbReference type="Proteomes" id="UP000187338"/>
    </source>
</evidence>
<evidence type="ECO:0000256" key="2">
    <source>
        <dbReference type="PROSITE-ProRule" id="PRU00703"/>
    </source>
</evidence>
<evidence type="ECO:0000313" key="5">
    <source>
        <dbReference type="EMBL" id="GAV25624.1"/>
    </source>
</evidence>
<evidence type="ECO:0000256" key="1">
    <source>
        <dbReference type="ARBA" id="ARBA00023122"/>
    </source>
</evidence>
<dbReference type="PROSITE" id="PS51671">
    <property type="entry name" value="ACT"/>
    <property type="match status" value="1"/>
</dbReference>
<dbReference type="PANTHER" id="PTHR43080">
    <property type="entry name" value="CBS DOMAIN-CONTAINING PROTEIN CBSX3, MITOCHONDRIAL"/>
    <property type="match status" value="1"/>
</dbReference>
<dbReference type="InterPro" id="IPR045865">
    <property type="entry name" value="ACT-like_dom_sf"/>
</dbReference>
<organism evidence="5 6">
    <name type="scientific">Carboxydothermus islandicus</name>
    <dbReference type="NCBI Taxonomy" id="661089"/>
    <lineage>
        <taxon>Bacteria</taxon>
        <taxon>Bacillati</taxon>
        <taxon>Bacillota</taxon>
        <taxon>Clostridia</taxon>
        <taxon>Thermoanaerobacterales</taxon>
        <taxon>Thermoanaerobacteraceae</taxon>
        <taxon>Carboxydothermus</taxon>
    </lineage>
</organism>
<reference evidence="6" key="1">
    <citation type="submission" date="2016-12" db="EMBL/GenBank/DDBJ databases">
        <title>Draft Genome Sequences od Carboxydothermus pertinax and islandicus, Hydrogenogenic Carboxydotrophic Bacteria.</title>
        <authorList>
            <person name="Fukuyama Y."/>
            <person name="Ohmae K."/>
            <person name="Yoneda Y."/>
            <person name="Yoshida T."/>
            <person name="Sako Y."/>
        </authorList>
    </citation>
    <scope>NUCLEOTIDE SEQUENCE [LARGE SCALE GENOMIC DNA]</scope>
    <source>
        <strain evidence="6">SET</strain>
    </source>
</reference>
<dbReference type="Gene3D" id="3.30.70.260">
    <property type="match status" value="1"/>
</dbReference>
<dbReference type="EMBL" id="BDJL01000054">
    <property type="protein sequence ID" value="GAV25624.1"/>
    <property type="molecule type" value="Genomic_DNA"/>
</dbReference>
<dbReference type="CDD" id="cd04584">
    <property type="entry name" value="CBS_pair_AcuB_like"/>
    <property type="match status" value="1"/>
</dbReference>
<dbReference type="InterPro" id="IPR051257">
    <property type="entry name" value="Diverse_CBS-Domain"/>
</dbReference>
<dbReference type="PROSITE" id="PS51371">
    <property type="entry name" value="CBS"/>
    <property type="match status" value="2"/>
</dbReference>
<feature type="domain" description="ACT" evidence="4">
    <location>
        <begin position="138"/>
        <end position="210"/>
    </location>
</feature>
<feature type="domain" description="CBS" evidence="3">
    <location>
        <begin position="7"/>
        <end position="64"/>
    </location>
</feature>
<dbReference type="AlphaFoldDB" id="A0A1L8D3E9"/>
<sequence>MLVKDIMTRELITVKSTDTIREAMAKGHEKRIRHLPVVDDGRLVGIVSDRDLRYACPSPFTGESNGACWQIKVGDIMQKRVITAHPLDPVEDAAKLMLENRVGCLPVLLDDELVGIITQGDIVMAFAELMGVYKRSSRIEVQVPDRPGMLAEVSQIMKELNINVVSVFLAPKTENGLKNLVMRVETMNTKPIIDRIRAKGFKVINPFGEV</sequence>
<evidence type="ECO:0000259" key="3">
    <source>
        <dbReference type="PROSITE" id="PS51371"/>
    </source>
</evidence>
<dbReference type="Proteomes" id="UP000187338">
    <property type="component" value="Unassembled WGS sequence"/>
</dbReference>
<dbReference type="STRING" id="661089.ciss_15570"/>
<dbReference type="InterPro" id="IPR002912">
    <property type="entry name" value="ACT_dom"/>
</dbReference>
<dbReference type="Gene3D" id="3.10.580.10">
    <property type="entry name" value="CBS-domain"/>
    <property type="match status" value="2"/>
</dbReference>
<dbReference type="Pfam" id="PF22190">
    <property type="entry name" value="TTHA0829-like_ACT"/>
    <property type="match status" value="1"/>
</dbReference>
<dbReference type="OrthoDB" id="9802114at2"/>
<dbReference type="PANTHER" id="PTHR43080:SF2">
    <property type="entry name" value="CBS DOMAIN-CONTAINING PROTEIN"/>
    <property type="match status" value="1"/>
</dbReference>
<dbReference type="InterPro" id="IPR000644">
    <property type="entry name" value="CBS_dom"/>
</dbReference>
<name>A0A1L8D3E9_9THEO</name>
<proteinExistence type="predicted"/>